<gene>
    <name evidence="1" type="ORF">KY290_036460</name>
</gene>
<reference evidence="1 2" key="1">
    <citation type="journal article" date="2021" name="bioRxiv">
        <title>Chromosome-scale and haplotype-resolved genome assembly of a tetraploid potato cultivar.</title>
        <authorList>
            <person name="Sun H."/>
            <person name="Jiao W.-B."/>
            <person name="Krause K."/>
            <person name="Campoy J.A."/>
            <person name="Goel M."/>
            <person name="Folz-Donahue K."/>
            <person name="Kukat C."/>
            <person name="Huettel B."/>
            <person name="Schneeberger K."/>
        </authorList>
    </citation>
    <scope>NUCLEOTIDE SEQUENCE [LARGE SCALE GENOMIC DNA]</scope>
    <source>
        <strain evidence="1">SolTubOtavaFocal</strain>
        <tissue evidence="1">Leaves</tissue>
    </source>
</reference>
<proteinExistence type="predicted"/>
<protein>
    <recommendedName>
        <fullName evidence="3">Transposase-associated domain-containing protein</fullName>
    </recommendedName>
</protein>
<dbReference type="EMBL" id="JAIVGD010000028">
    <property type="protein sequence ID" value="KAH0737755.1"/>
    <property type="molecule type" value="Genomic_DNA"/>
</dbReference>
<evidence type="ECO:0008006" key="3">
    <source>
        <dbReference type="Google" id="ProtNLM"/>
    </source>
</evidence>
<comment type="caution">
    <text evidence="1">The sequence shown here is derived from an EMBL/GenBank/DDBJ whole genome shotgun (WGS) entry which is preliminary data.</text>
</comment>
<keyword evidence="2" id="KW-1185">Reference proteome</keyword>
<evidence type="ECO:0000313" key="1">
    <source>
        <dbReference type="EMBL" id="KAH0737755.1"/>
    </source>
</evidence>
<organism evidence="1 2">
    <name type="scientific">Solanum tuberosum</name>
    <name type="common">Potato</name>
    <dbReference type="NCBI Taxonomy" id="4113"/>
    <lineage>
        <taxon>Eukaryota</taxon>
        <taxon>Viridiplantae</taxon>
        <taxon>Streptophyta</taxon>
        <taxon>Embryophyta</taxon>
        <taxon>Tracheophyta</taxon>
        <taxon>Spermatophyta</taxon>
        <taxon>Magnoliopsida</taxon>
        <taxon>eudicotyledons</taxon>
        <taxon>Gunneridae</taxon>
        <taxon>Pentapetalae</taxon>
        <taxon>asterids</taxon>
        <taxon>lamiids</taxon>
        <taxon>Solanales</taxon>
        <taxon>Solanaceae</taxon>
        <taxon>Solanoideae</taxon>
        <taxon>Solaneae</taxon>
        <taxon>Solanum</taxon>
    </lineage>
</organism>
<accession>A0ABQ7TT86</accession>
<dbReference type="Proteomes" id="UP000826656">
    <property type="component" value="Unassembled WGS sequence"/>
</dbReference>
<name>A0ABQ7TT86_SOLTU</name>
<sequence length="67" mass="7594">MDVETIKHQCYKSGFVHNYLVWKHQGKKDVINENSSGQDFHGGAQPELGYDNPYQQMILDAAGPNFP</sequence>
<evidence type="ECO:0000313" key="2">
    <source>
        <dbReference type="Proteomes" id="UP000826656"/>
    </source>
</evidence>